<feature type="chain" id="PRO_5042900072" evidence="1">
    <location>
        <begin position="20"/>
        <end position="67"/>
    </location>
</feature>
<dbReference type="EMBL" id="JAYWIO010000008">
    <property type="protein sequence ID" value="KAK7245570.1"/>
    <property type="molecule type" value="Genomic_DNA"/>
</dbReference>
<name>A0AAN9E3M9_CROPI</name>
<comment type="caution">
    <text evidence="2">The sequence shown here is derived from an EMBL/GenBank/DDBJ whole genome shotgun (WGS) entry which is preliminary data.</text>
</comment>
<keyword evidence="3" id="KW-1185">Reference proteome</keyword>
<keyword evidence="1" id="KW-0732">Signal</keyword>
<feature type="signal peptide" evidence="1">
    <location>
        <begin position="1"/>
        <end position="19"/>
    </location>
</feature>
<evidence type="ECO:0000313" key="3">
    <source>
        <dbReference type="Proteomes" id="UP001372338"/>
    </source>
</evidence>
<organism evidence="2 3">
    <name type="scientific">Crotalaria pallida</name>
    <name type="common">Smooth rattlebox</name>
    <name type="synonym">Crotalaria striata</name>
    <dbReference type="NCBI Taxonomy" id="3830"/>
    <lineage>
        <taxon>Eukaryota</taxon>
        <taxon>Viridiplantae</taxon>
        <taxon>Streptophyta</taxon>
        <taxon>Embryophyta</taxon>
        <taxon>Tracheophyta</taxon>
        <taxon>Spermatophyta</taxon>
        <taxon>Magnoliopsida</taxon>
        <taxon>eudicotyledons</taxon>
        <taxon>Gunneridae</taxon>
        <taxon>Pentapetalae</taxon>
        <taxon>rosids</taxon>
        <taxon>fabids</taxon>
        <taxon>Fabales</taxon>
        <taxon>Fabaceae</taxon>
        <taxon>Papilionoideae</taxon>
        <taxon>50 kb inversion clade</taxon>
        <taxon>genistoids sensu lato</taxon>
        <taxon>core genistoids</taxon>
        <taxon>Crotalarieae</taxon>
        <taxon>Crotalaria</taxon>
    </lineage>
</organism>
<evidence type="ECO:0000313" key="2">
    <source>
        <dbReference type="EMBL" id="KAK7245570.1"/>
    </source>
</evidence>
<dbReference type="AlphaFoldDB" id="A0AAN9E3M9"/>
<proteinExistence type="predicted"/>
<reference evidence="2 3" key="1">
    <citation type="submission" date="2024-01" db="EMBL/GenBank/DDBJ databases">
        <title>The genomes of 5 underutilized Papilionoideae crops provide insights into root nodulation and disease resistanc.</title>
        <authorList>
            <person name="Yuan L."/>
        </authorList>
    </citation>
    <scope>NUCLEOTIDE SEQUENCE [LARGE SCALE GENOMIC DNA]</scope>
    <source>
        <strain evidence="2">ZHUSHIDOU_FW_LH</strain>
        <tissue evidence="2">Leaf</tissue>
    </source>
</reference>
<protein>
    <submittedName>
        <fullName evidence="2">Uncharacterized protein</fullName>
    </submittedName>
</protein>
<accession>A0AAN9E3M9</accession>
<sequence length="67" mass="7125">MKTIFAVLIVLLVLTIGIGNERPVKLTEAKSCQEAYYSGSCARYCDGDCKSQFGSGASGQCDNARSV</sequence>
<dbReference type="Proteomes" id="UP001372338">
    <property type="component" value="Unassembled WGS sequence"/>
</dbReference>
<evidence type="ECO:0000256" key="1">
    <source>
        <dbReference type="SAM" id="SignalP"/>
    </source>
</evidence>
<gene>
    <name evidence="2" type="ORF">RIF29_40417</name>
</gene>